<dbReference type="SUPFAM" id="SSF52799">
    <property type="entry name" value="(Phosphotyrosine protein) phosphatases II"/>
    <property type="match status" value="1"/>
</dbReference>
<keyword evidence="3" id="KW-1185">Reference proteome</keyword>
<accession>A0AAV1I1G7</accession>
<evidence type="ECO:0000259" key="1">
    <source>
        <dbReference type="Pfam" id="PF00782"/>
    </source>
</evidence>
<organism evidence="2 3">
    <name type="scientific">Coccomyxa viridis</name>
    <dbReference type="NCBI Taxonomy" id="1274662"/>
    <lineage>
        <taxon>Eukaryota</taxon>
        <taxon>Viridiplantae</taxon>
        <taxon>Chlorophyta</taxon>
        <taxon>core chlorophytes</taxon>
        <taxon>Trebouxiophyceae</taxon>
        <taxon>Trebouxiophyceae incertae sedis</taxon>
        <taxon>Coccomyxaceae</taxon>
        <taxon>Coccomyxa</taxon>
    </lineage>
</organism>
<protein>
    <recommendedName>
        <fullName evidence="1">Dual specificity phosphatase catalytic domain-containing protein</fullName>
    </recommendedName>
</protein>
<feature type="domain" description="Dual specificity phosphatase catalytic" evidence="1">
    <location>
        <begin position="60"/>
        <end position="119"/>
    </location>
</feature>
<dbReference type="Pfam" id="PF00782">
    <property type="entry name" value="DSPc"/>
    <property type="match status" value="1"/>
</dbReference>
<sequence>MGHSLSEVLCGLWLGDINGVMTSDLVRRATLFVSVCRSDASTYRVFVRDILDRLVVVDSLSKQCCEICSRMDSELRSGGTVVVFCEFGHQRSPSLMACYLIRHAGMTASAATACIKSKAAFALHDECVYANLLKELEGRGNM</sequence>
<gene>
    <name evidence="2" type="ORF">CVIRNUC_003370</name>
</gene>
<dbReference type="InterPro" id="IPR000340">
    <property type="entry name" value="Dual-sp_phosphatase_cat-dom"/>
</dbReference>
<name>A0AAV1I1G7_9CHLO</name>
<proteinExistence type="predicted"/>
<comment type="caution">
    <text evidence="2">The sequence shown here is derived from an EMBL/GenBank/DDBJ whole genome shotgun (WGS) entry which is preliminary data.</text>
</comment>
<dbReference type="Gene3D" id="3.90.190.10">
    <property type="entry name" value="Protein tyrosine phosphatase superfamily"/>
    <property type="match status" value="1"/>
</dbReference>
<reference evidence="2 3" key="1">
    <citation type="submission" date="2023-10" db="EMBL/GenBank/DDBJ databases">
        <authorList>
            <person name="Maclean D."/>
            <person name="Macfadyen A."/>
        </authorList>
    </citation>
    <scope>NUCLEOTIDE SEQUENCE [LARGE SCALE GENOMIC DNA]</scope>
</reference>
<evidence type="ECO:0000313" key="2">
    <source>
        <dbReference type="EMBL" id="CAK0766550.1"/>
    </source>
</evidence>
<dbReference type="Proteomes" id="UP001314263">
    <property type="component" value="Unassembled WGS sequence"/>
</dbReference>
<dbReference type="EMBL" id="CAUYUE010000004">
    <property type="protein sequence ID" value="CAK0766550.1"/>
    <property type="molecule type" value="Genomic_DNA"/>
</dbReference>
<evidence type="ECO:0000313" key="3">
    <source>
        <dbReference type="Proteomes" id="UP001314263"/>
    </source>
</evidence>
<dbReference type="AlphaFoldDB" id="A0AAV1I1G7"/>
<dbReference type="InterPro" id="IPR029021">
    <property type="entry name" value="Prot-tyrosine_phosphatase-like"/>
</dbReference>